<protein>
    <submittedName>
        <fullName evidence="1">Uncharacterized protein</fullName>
    </submittedName>
</protein>
<proteinExistence type="predicted"/>
<sequence length="285" mass="31772">MALRARNYNAAMSIPNRHALSPVFVALPWACEELVQSPKGILDFQRSMPAHTHFLGALHAYESWLLMFGGKCSGAELLQLLRVDVEYAPSESTASRVLAVRAIPTSMTMIFDYLKISSHVCAFRLFEELGLLAGSLTRSSMAFHLPTLSLPKPSGESSTLFGLEKLDDWPKVMLDFRRIVLDATKKDRGTDFVPQIKQQRGYSNIVDNFLSAAIHIYLMRMINVPDGVLPDYPADLESQKYNIFKDSSPDSKHLSDVMDGGSLYLEELYGDSHQEKGANKAAKIL</sequence>
<evidence type="ECO:0000313" key="2">
    <source>
        <dbReference type="Proteomes" id="UP000724874"/>
    </source>
</evidence>
<organism evidence="1 2">
    <name type="scientific">Gymnopilus junonius</name>
    <name type="common">Spectacular rustgill mushroom</name>
    <name type="synonym">Gymnopilus spectabilis subsp. junonius</name>
    <dbReference type="NCBI Taxonomy" id="109634"/>
    <lineage>
        <taxon>Eukaryota</taxon>
        <taxon>Fungi</taxon>
        <taxon>Dikarya</taxon>
        <taxon>Basidiomycota</taxon>
        <taxon>Agaricomycotina</taxon>
        <taxon>Agaricomycetes</taxon>
        <taxon>Agaricomycetidae</taxon>
        <taxon>Agaricales</taxon>
        <taxon>Agaricineae</taxon>
        <taxon>Hymenogastraceae</taxon>
        <taxon>Gymnopilus</taxon>
    </lineage>
</organism>
<comment type="caution">
    <text evidence="1">The sequence shown here is derived from an EMBL/GenBank/DDBJ whole genome shotgun (WGS) entry which is preliminary data.</text>
</comment>
<gene>
    <name evidence="1" type="ORF">CPB84DRAFT_1893494</name>
</gene>
<dbReference type="Proteomes" id="UP000724874">
    <property type="component" value="Unassembled WGS sequence"/>
</dbReference>
<name>A0A9P5N9A9_GYMJU</name>
<dbReference type="OrthoDB" id="3060037at2759"/>
<dbReference type="AlphaFoldDB" id="A0A9P5N9A9"/>
<keyword evidence="2" id="KW-1185">Reference proteome</keyword>
<reference evidence="1" key="1">
    <citation type="submission" date="2020-11" db="EMBL/GenBank/DDBJ databases">
        <authorList>
            <consortium name="DOE Joint Genome Institute"/>
            <person name="Ahrendt S."/>
            <person name="Riley R."/>
            <person name="Andreopoulos W."/>
            <person name="LaButti K."/>
            <person name="Pangilinan J."/>
            <person name="Ruiz-duenas F.J."/>
            <person name="Barrasa J.M."/>
            <person name="Sanchez-Garcia M."/>
            <person name="Camarero S."/>
            <person name="Miyauchi S."/>
            <person name="Serrano A."/>
            <person name="Linde D."/>
            <person name="Babiker R."/>
            <person name="Drula E."/>
            <person name="Ayuso-Fernandez I."/>
            <person name="Pacheco R."/>
            <person name="Padilla G."/>
            <person name="Ferreira P."/>
            <person name="Barriuso J."/>
            <person name="Kellner H."/>
            <person name="Castanera R."/>
            <person name="Alfaro M."/>
            <person name="Ramirez L."/>
            <person name="Pisabarro A.G."/>
            <person name="Kuo A."/>
            <person name="Tritt A."/>
            <person name="Lipzen A."/>
            <person name="He G."/>
            <person name="Yan M."/>
            <person name="Ng V."/>
            <person name="Cullen D."/>
            <person name="Martin F."/>
            <person name="Rosso M.-N."/>
            <person name="Henrissat B."/>
            <person name="Hibbett D."/>
            <person name="Martinez A.T."/>
            <person name="Grigoriev I.V."/>
        </authorList>
    </citation>
    <scope>NUCLEOTIDE SEQUENCE</scope>
    <source>
        <strain evidence="1">AH 44721</strain>
    </source>
</reference>
<dbReference type="EMBL" id="JADNYJ010000227">
    <property type="protein sequence ID" value="KAF8873857.1"/>
    <property type="molecule type" value="Genomic_DNA"/>
</dbReference>
<accession>A0A9P5N9A9</accession>
<evidence type="ECO:0000313" key="1">
    <source>
        <dbReference type="EMBL" id="KAF8873857.1"/>
    </source>
</evidence>